<reference evidence="3" key="1">
    <citation type="submission" date="2023-02" db="EMBL/GenBank/DDBJ databases">
        <title>Genome of toxic invasive species Heracleum sosnowskyi carries increased number of genes despite the absence of recent whole-genome duplications.</title>
        <authorList>
            <person name="Schelkunov M."/>
            <person name="Shtratnikova V."/>
            <person name="Makarenko M."/>
            <person name="Klepikova A."/>
            <person name="Omelchenko D."/>
            <person name="Novikova G."/>
            <person name="Obukhova E."/>
            <person name="Bogdanov V."/>
            <person name="Penin A."/>
            <person name="Logacheva M."/>
        </authorList>
    </citation>
    <scope>NUCLEOTIDE SEQUENCE</scope>
    <source>
        <strain evidence="3">Hsosn_3</strain>
        <tissue evidence="3">Leaf</tissue>
    </source>
</reference>
<protein>
    <submittedName>
        <fullName evidence="3">Malonyltransferase</fullName>
    </submittedName>
</protein>
<dbReference type="AlphaFoldDB" id="A0AAD8MXR2"/>
<evidence type="ECO:0000256" key="1">
    <source>
        <dbReference type="ARBA" id="ARBA00022679"/>
    </source>
</evidence>
<dbReference type="InterPro" id="IPR051504">
    <property type="entry name" value="Plant_metabolite_acyltrans"/>
</dbReference>
<comment type="caution">
    <text evidence="3">The sequence shown here is derived from an EMBL/GenBank/DDBJ whole genome shotgun (WGS) entry which is preliminary data.</text>
</comment>
<evidence type="ECO:0000256" key="2">
    <source>
        <dbReference type="ARBA" id="ARBA00023315"/>
    </source>
</evidence>
<sequence length="465" mass="51271">MITVLESCRVSPPPDVKAEKSLPLTFFDLMWIPFHPLGRVIFFDCPCSTDRFIQNIVPNLRISLSHALHHFSPLAGNLIKPSNSNSEIDFHIRYAEGDSVSVVFAECTDDFNYFSGFEARAADLLKPLVPQLPTGVTRVMVSGEECFASPLLAIQVTIFPNHGVCFGFTNSHVVADGSSMFSFIRAWASLAKQVMLKESGSNFPIPDYDRSSIKDVDPLGLRALFKSILGGSGMPEQIEQNILDQSAGDTKARVTFVLKQAHIEALKRLVIQKRPALPYVSSFTMACAYIWTCMAKTRAAVVKNSEQEPLNFGIAYDCRARLDPPLPASYFGNCILSSITAEKREILAGEEGLYTAAELIGKSLYAKLNNKEGVLKVAGNSQHEFAGIMRGEWYLGVAGSPKLDYYNTIDFGWGKPRKLEFVSEPFSISRCKDSKVDLELGFVMPKNEVEVFSSIFAQGLANASS</sequence>
<reference evidence="3" key="2">
    <citation type="submission" date="2023-05" db="EMBL/GenBank/DDBJ databases">
        <authorList>
            <person name="Schelkunov M.I."/>
        </authorList>
    </citation>
    <scope>NUCLEOTIDE SEQUENCE</scope>
    <source>
        <strain evidence="3">Hsosn_3</strain>
        <tissue evidence="3">Leaf</tissue>
    </source>
</reference>
<dbReference type="GO" id="GO:0016747">
    <property type="term" value="F:acyltransferase activity, transferring groups other than amino-acyl groups"/>
    <property type="evidence" value="ECO:0007669"/>
    <property type="project" value="UniProtKB-ARBA"/>
</dbReference>
<dbReference type="EMBL" id="JAUIZM010000004">
    <property type="protein sequence ID" value="KAK1388969.1"/>
    <property type="molecule type" value="Genomic_DNA"/>
</dbReference>
<keyword evidence="1" id="KW-0808">Transferase</keyword>
<accession>A0AAD8MXR2</accession>
<dbReference type="Pfam" id="PF02458">
    <property type="entry name" value="Transferase"/>
    <property type="match status" value="1"/>
</dbReference>
<keyword evidence="2" id="KW-0012">Acyltransferase</keyword>
<keyword evidence="4" id="KW-1185">Reference proteome</keyword>
<name>A0AAD8MXR2_9APIA</name>
<dbReference type="InterPro" id="IPR023213">
    <property type="entry name" value="CAT-like_dom_sf"/>
</dbReference>
<evidence type="ECO:0000313" key="3">
    <source>
        <dbReference type="EMBL" id="KAK1388969.1"/>
    </source>
</evidence>
<proteinExistence type="predicted"/>
<dbReference type="PANTHER" id="PTHR31625">
    <property type="match status" value="1"/>
</dbReference>
<dbReference type="Gene3D" id="3.30.559.10">
    <property type="entry name" value="Chloramphenicol acetyltransferase-like domain"/>
    <property type="match status" value="2"/>
</dbReference>
<gene>
    <name evidence="3" type="ORF">POM88_017147</name>
</gene>
<organism evidence="3 4">
    <name type="scientific">Heracleum sosnowskyi</name>
    <dbReference type="NCBI Taxonomy" id="360622"/>
    <lineage>
        <taxon>Eukaryota</taxon>
        <taxon>Viridiplantae</taxon>
        <taxon>Streptophyta</taxon>
        <taxon>Embryophyta</taxon>
        <taxon>Tracheophyta</taxon>
        <taxon>Spermatophyta</taxon>
        <taxon>Magnoliopsida</taxon>
        <taxon>eudicotyledons</taxon>
        <taxon>Gunneridae</taxon>
        <taxon>Pentapetalae</taxon>
        <taxon>asterids</taxon>
        <taxon>campanulids</taxon>
        <taxon>Apiales</taxon>
        <taxon>Apiaceae</taxon>
        <taxon>Apioideae</taxon>
        <taxon>apioid superclade</taxon>
        <taxon>Tordylieae</taxon>
        <taxon>Tordyliinae</taxon>
        <taxon>Heracleum</taxon>
    </lineage>
</organism>
<dbReference type="Proteomes" id="UP001237642">
    <property type="component" value="Unassembled WGS sequence"/>
</dbReference>
<evidence type="ECO:0000313" key="4">
    <source>
        <dbReference type="Proteomes" id="UP001237642"/>
    </source>
</evidence>